<name>A0A8T0R6K4_PANVG</name>
<dbReference type="AlphaFoldDB" id="A0A8T0R6K4"/>
<comment type="caution">
    <text evidence="2">The sequence shown here is derived from an EMBL/GenBank/DDBJ whole genome shotgun (WGS) entry which is preliminary data.</text>
</comment>
<proteinExistence type="predicted"/>
<keyword evidence="3" id="KW-1185">Reference proteome</keyword>
<feature type="region of interest" description="Disordered" evidence="1">
    <location>
        <begin position="1"/>
        <end position="144"/>
    </location>
</feature>
<sequence>MTRRRPRIHAIHRHEGAGGEALHTAVHQPRRRRPQTRAITQEEHARTSSSSQPRKQHAARGSRNARGISTSIATRPAASSTLRRPSTRPAASSKLRRPSIRPAASSTPYVHPGGSVDIGVLNTPSIPRRPSRLQRRHPRLARLR</sequence>
<gene>
    <name evidence="2" type="ORF">PVAP13_6KG241135</name>
</gene>
<dbReference type="Proteomes" id="UP000823388">
    <property type="component" value="Chromosome 6K"/>
</dbReference>
<evidence type="ECO:0000313" key="2">
    <source>
        <dbReference type="EMBL" id="KAG2581327.1"/>
    </source>
</evidence>
<feature type="compositionally biased region" description="Basic residues" evidence="1">
    <location>
        <begin position="129"/>
        <end position="144"/>
    </location>
</feature>
<protein>
    <submittedName>
        <fullName evidence="2">Uncharacterized protein</fullName>
    </submittedName>
</protein>
<feature type="compositionally biased region" description="Basic residues" evidence="1">
    <location>
        <begin position="1"/>
        <end position="12"/>
    </location>
</feature>
<evidence type="ECO:0000256" key="1">
    <source>
        <dbReference type="SAM" id="MobiDB-lite"/>
    </source>
</evidence>
<feature type="compositionally biased region" description="Polar residues" evidence="1">
    <location>
        <begin position="67"/>
        <end position="84"/>
    </location>
</feature>
<evidence type="ECO:0000313" key="3">
    <source>
        <dbReference type="Proteomes" id="UP000823388"/>
    </source>
</evidence>
<dbReference type="EMBL" id="CM029047">
    <property type="protein sequence ID" value="KAG2581327.1"/>
    <property type="molecule type" value="Genomic_DNA"/>
</dbReference>
<accession>A0A8T0R6K4</accession>
<reference evidence="2" key="1">
    <citation type="submission" date="2020-05" db="EMBL/GenBank/DDBJ databases">
        <title>WGS assembly of Panicum virgatum.</title>
        <authorList>
            <person name="Lovell J.T."/>
            <person name="Jenkins J."/>
            <person name="Shu S."/>
            <person name="Juenger T.E."/>
            <person name="Schmutz J."/>
        </authorList>
    </citation>
    <scope>NUCLEOTIDE SEQUENCE</scope>
    <source>
        <strain evidence="2">AP13</strain>
    </source>
</reference>
<organism evidence="2 3">
    <name type="scientific">Panicum virgatum</name>
    <name type="common">Blackwell switchgrass</name>
    <dbReference type="NCBI Taxonomy" id="38727"/>
    <lineage>
        <taxon>Eukaryota</taxon>
        <taxon>Viridiplantae</taxon>
        <taxon>Streptophyta</taxon>
        <taxon>Embryophyta</taxon>
        <taxon>Tracheophyta</taxon>
        <taxon>Spermatophyta</taxon>
        <taxon>Magnoliopsida</taxon>
        <taxon>Liliopsida</taxon>
        <taxon>Poales</taxon>
        <taxon>Poaceae</taxon>
        <taxon>PACMAD clade</taxon>
        <taxon>Panicoideae</taxon>
        <taxon>Panicodae</taxon>
        <taxon>Paniceae</taxon>
        <taxon>Panicinae</taxon>
        <taxon>Panicum</taxon>
        <taxon>Panicum sect. Hiantes</taxon>
    </lineage>
</organism>